<evidence type="ECO:0000313" key="2">
    <source>
        <dbReference type="EMBL" id="ELQ42500.1"/>
    </source>
</evidence>
<accession>A0AA97P5N3</accession>
<feature type="region of interest" description="Disordered" evidence="1">
    <location>
        <begin position="38"/>
        <end position="57"/>
    </location>
</feature>
<gene>
    <name evidence="2" type="ORF">OOU_Y34scaffold00206g9</name>
</gene>
<organism evidence="2">
    <name type="scientific">Pyricularia oryzae (strain Y34)</name>
    <name type="common">Rice blast fungus</name>
    <name type="synonym">Magnaporthe oryzae</name>
    <dbReference type="NCBI Taxonomy" id="1143189"/>
    <lineage>
        <taxon>Eukaryota</taxon>
        <taxon>Fungi</taxon>
        <taxon>Dikarya</taxon>
        <taxon>Ascomycota</taxon>
        <taxon>Pezizomycotina</taxon>
        <taxon>Sordariomycetes</taxon>
        <taxon>Sordariomycetidae</taxon>
        <taxon>Magnaporthales</taxon>
        <taxon>Pyriculariaceae</taxon>
        <taxon>Pyricularia</taxon>
    </lineage>
</organism>
<dbReference type="AlphaFoldDB" id="A0AA97P5N3"/>
<protein>
    <submittedName>
        <fullName evidence="2">Uncharacterized protein</fullName>
    </submittedName>
</protein>
<dbReference type="Proteomes" id="UP000011086">
    <property type="component" value="Unassembled WGS sequence"/>
</dbReference>
<dbReference type="EMBL" id="JH793477">
    <property type="protein sequence ID" value="ELQ42500.1"/>
    <property type="molecule type" value="Genomic_DNA"/>
</dbReference>
<evidence type="ECO:0000256" key="1">
    <source>
        <dbReference type="SAM" id="MobiDB-lite"/>
    </source>
</evidence>
<sequence>MHPSTKAGLAGCRCEAGEYYRRHWTLDCACVCRAGSKGRQPQRHRWSGTAAELLSED</sequence>
<name>A0AA97P5N3_PYRO3</name>
<proteinExistence type="predicted"/>
<reference evidence="2" key="1">
    <citation type="journal article" date="2012" name="PLoS Genet.">
        <title>Comparative analysis of the genomes of two field isolates of the rice blast fungus Magnaporthe oryzae.</title>
        <authorList>
            <person name="Xue M."/>
            <person name="Yang J."/>
            <person name="Li Z."/>
            <person name="Hu S."/>
            <person name="Yao N."/>
            <person name="Dean R.A."/>
            <person name="Zhao W."/>
            <person name="Shen M."/>
            <person name="Zhang H."/>
            <person name="Li C."/>
            <person name="Liu L."/>
            <person name="Cao L."/>
            <person name="Xu X."/>
            <person name="Xing Y."/>
            <person name="Hsiang T."/>
            <person name="Zhang Z."/>
            <person name="Xu J.R."/>
            <person name="Peng Y.L."/>
        </authorList>
    </citation>
    <scope>NUCLEOTIDE SEQUENCE</scope>
    <source>
        <strain evidence="2">Y34</strain>
    </source>
</reference>